<evidence type="ECO:0000313" key="10">
    <source>
        <dbReference type="EMBL" id="JAS24874.1"/>
    </source>
</evidence>
<organism evidence="10">
    <name type="scientific">Clastoptera arizonana</name>
    <name type="common">Arizona spittle bug</name>
    <dbReference type="NCBI Taxonomy" id="38151"/>
    <lineage>
        <taxon>Eukaryota</taxon>
        <taxon>Metazoa</taxon>
        <taxon>Ecdysozoa</taxon>
        <taxon>Arthropoda</taxon>
        <taxon>Hexapoda</taxon>
        <taxon>Insecta</taxon>
        <taxon>Pterygota</taxon>
        <taxon>Neoptera</taxon>
        <taxon>Paraneoptera</taxon>
        <taxon>Hemiptera</taxon>
        <taxon>Auchenorrhyncha</taxon>
        <taxon>Cercopoidea</taxon>
        <taxon>Clastopteridae</taxon>
        <taxon>Clastoptera</taxon>
    </lineage>
</organism>
<dbReference type="GO" id="GO:0005739">
    <property type="term" value="C:mitochondrion"/>
    <property type="evidence" value="ECO:0007669"/>
    <property type="project" value="TreeGrafter"/>
</dbReference>
<feature type="domain" description="Peptidase M16 middle/third" evidence="9">
    <location>
        <begin position="286"/>
        <end position="567"/>
    </location>
</feature>
<evidence type="ECO:0000259" key="7">
    <source>
        <dbReference type="Pfam" id="PF00675"/>
    </source>
</evidence>
<evidence type="ECO:0000256" key="6">
    <source>
        <dbReference type="ARBA" id="ARBA00023049"/>
    </source>
</evidence>
<dbReference type="GO" id="GO:0004222">
    <property type="term" value="F:metalloendopeptidase activity"/>
    <property type="evidence" value="ECO:0007669"/>
    <property type="project" value="TreeGrafter"/>
</dbReference>
<dbReference type="InterPro" id="IPR011249">
    <property type="entry name" value="Metalloenz_LuxS/M16"/>
</dbReference>
<dbReference type="InterPro" id="IPR032632">
    <property type="entry name" value="Peptidase_M16_M"/>
</dbReference>
<dbReference type="SUPFAM" id="SSF63411">
    <property type="entry name" value="LuxS/MPP-like metallohydrolase"/>
    <property type="match status" value="3"/>
</dbReference>
<evidence type="ECO:0000256" key="4">
    <source>
        <dbReference type="ARBA" id="ARBA00022801"/>
    </source>
</evidence>
<evidence type="ECO:0000259" key="8">
    <source>
        <dbReference type="Pfam" id="PF05193"/>
    </source>
</evidence>
<keyword evidence="6" id="KW-0482">Metalloprotease</keyword>
<accession>A0A1B6DGR0</accession>
<dbReference type="GO" id="GO:0051603">
    <property type="term" value="P:proteolysis involved in protein catabolic process"/>
    <property type="evidence" value="ECO:0007669"/>
    <property type="project" value="TreeGrafter"/>
</dbReference>
<keyword evidence="2" id="KW-0645">Protease</keyword>
<dbReference type="EMBL" id="GEDC01012424">
    <property type="protein sequence ID" value="JAS24874.1"/>
    <property type="molecule type" value="Transcribed_RNA"/>
</dbReference>
<dbReference type="GO" id="GO:0046872">
    <property type="term" value="F:metal ion binding"/>
    <property type="evidence" value="ECO:0007669"/>
    <property type="project" value="UniProtKB-KW"/>
</dbReference>
<protein>
    <recommendedName>
        <fullName evidence="11">Peptidase M16 C-terminal domain-containing protein</fullName>
    </recommendedName>
</protein>
<dbReference type="Pfam" id="PF05193">
    <property type="entry name" value="Peptidase_M16_C"/>
    <property type="match status" value="1"/>
</dbReference>
<comment type="similarity">
    <text evidence="1">Belongs to the peptidase M16 family.</text>
</comment>
<feature type="domain" description="Peptidase M16 C-terminal" evidence="8">
    <location>
        <begin position="102"/>
        <end position="282"/>
    </location>
</feature>
<reference evidence="10" key="1">
    <citation type="submission" date="2015-12" db="EMBL/GenBank/DDBJ databases">
        <title>De novo transcriptome assembly of four potential Pierce s Disease insect vectors from Arizona vineyards.</title>
        <authorList>
            <person name="Tassone E.E."/>
        </authorList>
    </citation>
    <scope>NUCLEOTIDE SEQUENCE</scope>
</reference>
<dbReference type="Pfam" id="PF16187">
    <property type="entry name" value="Peptidase_M16_M"/>
    <property type="match status" value="1"/>
</dbReference>
<evidence type="ECO:0000256" key="3">
    <source>
        <dbReference type="ARBA" id="ARBA00022723"/>
    </source>
</evidence>
<dbReference type="Gene3D" id="3.30.830.10">
    <property type="entry name" value="Metalloenzyme, LuxS/M16 peptidase-like"/>
    <property type="match status" value="3"/>
</dbReference>
<dbReference type="AlphaFoldDB" id="A0A1B6DGR0"/>
<name>A0A1B6DGR0_9HEMI</name>
<evidence type="ECO:0000256" key="5">
    <source>
        <dbReference type="ARBA" id="ARBA00022833"/>
    </source>
</evidence>
<dbReference type="GO" id="GO:0005829">
    <property type="term" value="C:cytosol"/>
    <property type="evidence" value="ECO:0007669"/>
    <property type="project" value="TreeGrafter"/>
</dbReference>
<dbReference type="FunFam" id="3.30.830.10:FF:000005">
    <property type="entry name" value="nardilysin isoform X1"/>
    <property type="match status" value="1"/>
</dbReference>
<dbReference type="PANTHER" id="PTHR43690">
    <property type="entry name" value="NARDILYSIN"/>
    <property type="match status" value="1"/>
</dbReference>
<dbReference type="InterPro" id="IPR011765">
    <property type="entry name" value="Pept_M16_N"/>
</dbReference>
<dbReference type="InterPro" id="IPR050626">
    <property type="entry name" value="Peptidase_M16"/>
</dbReference>
<keyword evidence="4" id="KW-0378">Hydrolase</keyword>
<evidence type="ECO:0000256" key="1">
    <source>
        <dbReference type="ARBA" id="ARBA00007261"/>
    </source>
</evidence>
<evidence type="ECO:0000256" key="2">
    <source>
        <dbReference type="ARBA" id="ARBA00022670"/>
    </source>
</evidence>
<evidence type="ECO:0008006" key="11">
    <source>
        <dbReference type="Google" id="ProtNLM"/>
    </source>
</evidence>
<dbReference type="Pfam" id="PF00675">
    <property type="entry name" value="Peptidase_M16"/>
    <property type="match status" value="1"/>
</dbReference>
<proteinExistence type="inferred from homology"/>
<dbReference type="PANTHER" id="PTHR43690:SF18">
    <property type="entry name" value="INSULIN-DEGRADING ENZYME-RELATED"/>
    <property type="match status" value="1"/>
</dbReference>
<dbReference type="GO" id="GO:0043171">
    <property type="term" value="P:peptide catabolic process"/>
    <property type="evidence" value="ECO:0007669"/>
    <property type="project" value="TreeGrafter"/>
</dbReference>
<keyword evidence="5" id="KW-0862">Zinc</keyword>
<keyword evidence="3" id="KW-0479">Metal-binding</keyword>
<evidence type="ECO:0000259" key="9">
    <source>
        <dbReference type="Pfam" id="PF16187"/>
    </source>
</evidence>
<feature type="domain" description="Peptidase M16 N-terminal" evidence="7">
    <location>
        <begin position="2"/>
        <end position="74"/>
    </location>
</feature>
<sequence>MSNASTSLEDTNYYFDVVPEHLSGALDRFAQFFLCPLFTESATEREVNAVNSEHEKNLSNDSWRIDQLEKSTAKSDHDFNRFGTGNKLTLDSLPKEKGINVRDELLKFHNTWYSSNIMTLSVLGKESLDELEEMTVNLFSEVKNKQVKVSEWLDSPYGPEQLQIKGFIIPIKDMRNLSICFPVPDLHKYYKAGPGSIISHLIGHEGPGSLLSTLRNKGWCNSLVGGHRPAAKGFGFFTVNVDLTEEGIEHVDDIVKLIFQYINMLKKEGPQKWIFEEYREILKMHFRFKDNEVPRYYVSNLVHSMREFPMDEVLSGGYVLEEWQPDLINYVLSYLNPDNVRVAVVGKQFENITDQAELWYGTKYKAEKIPQETIQNWKDGSLYEDLHLPSKNEFIPSNFDLLPPEENPNPFPDIIKETSLTRVWFKQDDVYHLPKTYHTFEFVSPLAYLDPTSCNKTYMFTALFKDALNEYAYSAQLAGIKWELTNTKYGLVLAFGGYNDKQHILLEKIMDRMTNFKIDPKRFEIIKEAYIRSLKNFETEQPYQHGMFYLAVLLSETAWTKEELLDATNDLSVEKVQDFIPQILSKMYIECLIHGNTDKKSALNIVHSVEEKLKSSVSL</sequence>
<gene>
    <name evidence="10" type="ORF">g.27459</name>
</gene>
<dbReference type="InterPro" id="IPR007863">
    <property type="entry name" value="Peptidase_M16_C"/>
</dbReference>
<dbReference type="FunFam" id="3.30.830.10:FF:000003">
    <property type="entry name" value="Insulin-degrading enzyme"/>
    <property type="match status" value="1"/>
</dbReference>